<dbReference type="EnsemblMetazoa" id="PHUM026290-RA">
    <property type="protein sequence ID" value="PHUM026290-PA"/>
    <property type="gene ID" value="PHUM026290"/>
</dbReference>
<gene>
    <name evidence="4" type="primary">8238863</name>
    <name evidence="3" type="ORF">Phum_PHUM026290</name>
</gene>
<dbReference type="KEGG" id="phu:Phum_PHUM026290"/>
<sequence>MSMYASPTRPITDFETFLRAMLREVGVLLRVNGGHGYASREESRPARKRGVVDVAGSIWSSKDECWKGLLSEVDSDSWGFPFRLVTNKLGSSSWPLTAGMTEEFPAEVVAELFPRVAPYAFPPADFAFDRERYRVTEGKIRILLAAALKKHSAPGSSGVHYRTLGRSAGVMCSRLSSLYTACFEKMLFPKQWRRANLGLLEKSGRDPSMPGAYRLICLLNYDFLAARSTIDALVRVRDEVKETLRRGGVAIVVFIGVKNAFNSVPWSAIRDGLVSEFDPDYLVSLIGSFLSERKILYEKPDKTTETADVFCGVSQGSVLEPLLWNIEYDIFTRTVLPKGCSLICYADDTLLHRSRVGGGSRLRRIETSRDGEGHQRHWTADRGGEDAPVPGGHLRPGSHFRATPRAPRTEYPSRERIVRAPDAKPAGSAGEGQAIVRDGRPLRGPVRPVWAESMAASWPLHERAIQLQRASLNKVVTAYRKVAAEVVCLLSATPPLDLLAMERFVLYRERGRGGPRRACFRRRLRDRTVRRWQRVSTTAKSSSPWTPEWGTGWQSSSLNSHSRPQSLEAAELSVPVPPPAKDRRKLSKGTAERPRRCVLIFEMTAERRLERISPKENRVERKKTCVRFTSGFTIDLTVSSGAVAARVSGWEVLSDFKSLSDHAYVAARSSKRLTADLGKDAESAEVLVNGRDGRVVEGVLPRPSPVRRQKKTIDLTRRTLREHYERRRTHVFKGGVEGFVCLGSPNDRSFSQRSSQSSSPADFPYGKIRDAVTEGEVRLLFDAASKRHSASGPKGSHSRRVYRGAVCAYLDATLWKEANLVLLDKPARDPMTASAYRPIWLLDVEGKLFERVIVSRVNEHLRSGEGRNDLSLNQYDFRAGRSTTDALDRVCAGVHSLSGRLFVSTARSLREKVIQLQRASLNKVAMAYRDVAAKVARLLSGTPQLDLLAMERLVFYRERDRGGPRTANTWQAPFNDGRRRYGGKIVLTGHGVFGSYLARKKGRSLDRCCGTLPTMNAFTGTVLPESVSITCYADDTLLLVIGHDWAEARKRAELGLCVTVEAIHDIGLRVRLPKTESCGFHSSIVMAYRDVAADAACVLLETPLLDLLALKKLILYRARKRSRRDALRKVVRESVLETWRIWLEDGRKLYGGKPSAC</sequence>
<reference evidence="3" key="2">
    <citation type="submission" date="2007-04" db="EMBL/GenBank/DDBJ databases">
        <title>The genome of the human body louse.</title>
        <authorList>
            <consortium name="The Human Body Louse Genome Consortium"/>
            <person name="Kirkness E."/>
            <person name="Walenz B."/>
            <person name="Hass B."/>
            <person name="Bruggner R."/>
            <person name="Strausberg R."/>
        </authorList>
    </citation>
    <scope>NUCLEOTIDE SEQUENCE</scope>
    <source>
        <strain evidence="3">USDA</strain>
    </source>
</reference>
<dbReference type="OrthoDB" id="415822at2759"/>
<accession>E0VA38</accession>
<dbReference type="AlphaFoldDB" id="E0VA38"/>
<dbReference type="VEuPathDB" id="VectorBase:PHUM026290"/>
<reference evidence="4" key="3">
    <citation type="submission" date="2021-02" db="UniProtKB">
        <authorList>
            <consortium name="EnsemblMetazoa"/>
        </authorList>
    </citation>
    <scope>IDENTIFICATION</scope>
    <source>
        <strain evidence="4">USDA</strain>
    </source>
</reference>
<evidence type="ECO:0000256" key="1">
    <source>
        <dbReference type="SAM" id="MobiDB-lite"/>
    </source>
</evidence>
<dbReference type="PANTHER" id="PTHR19446">
    <property type="entry name" value="REVERSE TRANSCRIPTASES"/>
    <property type="match status" value="1"/>
</dbReference>
<dbReference type="Pfam" id="PF00078">
    <property type="entry name" value="RVT_1"/>
    <property type="match status" value="1"/>
</dbReference>
<evidence type="ECO:0000313" key="3">
    <source>
        <dbReference type="EMBL" id="EEB10244.1"/>
    </source>
</evidence>
<dbReference type="GeneID" id="8238863"/>
<dbReference type="Proteomes" id="UP000009046">
    <property type="component" value="Unassembled WGS sequence"/>
</dbReference>
<name>E0VA38_PEDHC</name>
<feature type="region of interest" description="Disordered" evidence="1">
    <location>
        <begin position="367"/>
        <end position="412"/>
    </location>
</feature>
<evidence type="ECO:0000313" key="4">
    <source>
        <dbReference type="EnsemblMetazoa" id="PHUM026290-PA"/>
    </source>
</evidence>
<reference evidence="3" key="1">
    <citation type="submission" date="2007-04" db="EMBL/GenBank/DDBJ databases">
        <title>Annotation of Pediculus humanus corporis strain USDA.</title>
        <authorList>
            <person name="Kirkness E."/>
            <person name="Hannick L."/>
            <person name="Hass B."/>
            <person name="Bruggner R."/>
            <person name="Lawson D."/>
            <person name="Bidwell S."/>
            <person name="Joardar V."/>
            <person name="Caler E."/>
            <person name="Walenz B."/>
            <person name="Inman J."/>
            <person name="Schobel S."/>
            <person name="Galinsky K."/>
            <person name="Amedeo P."/>
            <person name="Strausberg R."/>
        </authorList>
    </citation>
    <scope>NUCLEOTIDE SEQUENCE</scope>
    <source>
        <strain evidence="3">USDA</strain>
    </source>
</reference>
<proteinExistence type="predicted"/>
<feature type="compositionally biased region" description="Polar residues" evidence="1">
    <location>
        <begin position="552"/>
        <end position="565"/>
    </location>
</feature>
<dbReference type="HOGENOM" id="CLU_275761_0_0_1"/>
<evidence type="ECO:0000313" key="5">
    <source>
        <dbReference type="Proteomes" id="UP000009046"/>
    </source>
</evidence>
<dbReference type="InParanoid" id="E0VA38"/>
<feature type="region of interest" description="Disordered" evidence="1">
    <location>
        <begin position="535"/>
        <end position="591"/>
    </location>
</feature>
<dbReference type="CTD" id="8238863"/>
<feature type="compositionally biased region" description="Basic and acidic residues" evidence="1">
    <location>
        <begin position="367"/>
        <end position="385"/>
    </location>
</feature>
<keyword evidence="5" id="KW-1185">Reference proteome</keyword>
<dbReference type="EMBL" id="DS235004">
    <property type="protein sequence ID" value="EEB10244.1"/>
    <property type="molecule type" value="Genomic_DNA"/>
</dbReference>
<dbReference type="EMBL" id="AAZO01000322">
    <property type="status" value="NOT_ANNOTATED_CDS"/>
    <property type="molecule type" value="Genomic_DNA"/>
</dbReference>
<dbReference type="InterPro" id="IPR000477">
    <property type="entry name" value="RT_dom"/>
</dbReference>
<organism>
    <name type="scientific">Pediculus humanus subsp. corporis</name>
    <name type="common">Body louse</name>
    <dbReference type="NCBI Taxonomy" id="121224"/>
    <lineage>
        <taxon>Eukaryota</taxon>
        <taxon>Metazoa</taxon>
        <taxon>Ecdysozoa</taxon>
        <taxon>Arthropoda</taxon>
        <taxon>Hexapoda</taxon>
        <taxon>Insecta</taxon>
        <taxon>Pterygota</taxon>
        <taxon>Neoptera</taxon>
        <taxon>Paraneoptera</taxon>
        <taxon>Psocodea</taxon>
        <taxon>Troctomorpha</taxon>
        <taxon>Phthiraptera</taxon>
        <taxon>Anoplura</taxon>
        <taxon>Pediculidae</taxon>
        <taxon>Pediculus</taxon>
    </lineage>
</organism>
<evidence type="ECO:0000259" key="2">
    <source>
        <dbReference type="Pfam" id="PF00078"/>
    </source>
</evidence>
<protein>
    <recommendedName>
        <fullName evidence="2">Reverse transcriptase domain-containing protein</fullName>
    </recommendedName>
</protein>
<feature type="compositionally biased region" description="Polar residues" evidence="1">
    <location>
        <begin position="535"/>
        <end position="545"/>
    </location>
</feature>
<feature type="domain" description="Reverse transcriptase" evidence="2">
    <location>
        <begin position="222"/>
        <end position="352"/>
    </location>
</feature>
<dbReference type="eggNOG" id="KOG1075">
    <property type="taxonomic scope" value="Eukaryota"/>
</dbReference>
<dbReference type="RefSeq" id="XP_002422982.1">
    <property type="nucleotide sequence ID" value="XM_002422937.1"/>
</dbReference>